<proteinExistence type="predicted"/>
<name>A0ABS8CBM8_9BURK</name>
<gene>
    <name evidence="3" type="ORF">H0484_06735</name>
</gene>
<dbReference type="EMBL" id="JACDXW010000003">
    <property type="protein sequence ID" value="MCB5363441.1"/>
    <property type="molecule type" value="Genomic_DNA"/>
</dbReference>
<dbReference type="PANTHER" id="PTHR30441">
    <property type="entry name" value="DUF748 DOMAIN-CONTAINING PROTEIN"/>
    <property type="match status" value="1"/>
</dbReference>
<dbReference type="PANTHER" id="PTHR30441:SF4">
    <property type="entry name" value="PROTEIN ASMA"/>
    <property type="match status" value="1"/>
</dbReference>
<feature type="region of interest" description="Disordered" evidence="1">
    <location>
        <begin position="138"/>
        <end position="157"/>
    </location>
</feature>
<evidence type="ECO:0000256" key="1">
    <source>
        <dbReference type="SAM" id="MobiDB-lite"/>
    </source>
</evidence>
<feature type="domain" description="AsmA" evidence="2">
    <location>
        <begin position="1"/>
        <end position="744"/>
    </location>
</feature>
<evidence type="ECO:0000313" key="3">
    <source>
        <dbReference type="EMBL" id="MCB5363441.1"/>
    </source>
</evidence>
<evidence type="ECO:0000313" key="4">
    <source>
        <dbReference type="Proteomes" id="UP000776983"/>
    </source>
</evidence>
<dbReference type="RefSeq" id="WP_226953789.1">
    <property type="nucleotide sequence ID" value="NZ_JACDXW010000003.1"/>
</dbReference>
<dbReference type="Proteomes" id="UP000776983">
    <property type="component" value="Unassembled WGS sequence"/>
</dbReference>
<evidence type="ECO:0000259" key="2">
    <source>
        <dbReference type="Pfam" id="PF05170"/>
    </source>
</evidence>
<protein>
    <submittedName>
        <fullName evidence="3">AsmA family protein</fullName>
    </submittedName>
</protein>
<dbReference type="InterPro" id="IPR052894">
    <property type="entry name" value="AsmA-related"/>
</dbReference>
<accession>A0ABS8CBM8</accession>
<dbReference type="Pfam" id="PF05170">
    <property type="entry name" value="AsmA"/>
    <property type="match status" value="1"/>
</dbReference>
<feature type="compositionally biased region" description="Low complexity" evidence="1">
    <location>
        <begin position="509"/>
        <end position="547"/>
    </location>
</feature>
<dbReference type="InterPro" id="IPR007844">
    <property type="entry name" value="AsmA"/>
</dbReference>
<sequence length="879" mass="93214">MKVGFKRVLIGLLTVVVLALAGVAVFLLTLDPNSYKGKIQSWVYEHYQRTLSIDGDLQLSLFPRIALAGRDVTLTEKESKEPFISVDSARFAVAIWPLLFDRFVVDHVSVSGFKANLVRHEEGGFNFDDLLGAEPASTADAPASQAQGEGAHARQEEGSLNVDIAGLELRDGEIFYLDRKTGQSAELSKLQVNTGRVTFDQPFDVTLSAVLKGQAPDIDASISGQALVKLDPGRDSYSAQKLSLQASGRLDQLQAQVLSVRGNVAYDGASHMVDASQIEWRFEGQVEGDRPVQGIEASLAVPKFKMDPSRLEFVTEKLALRAKAQVPAGESAEEFELAVDAPQLSISPEQASGQPVQASFKQTGQRTLGVSMRLEGLGGHARQLTLKAAQFDAQIKKGEQLTQIVLASPVEWDVSNDKAVLSAIKGDVRINDAYLPSGSYEFPFIGSLHVGAEGLDSDLNAVLSGTPLNFSLGVRQWQDPSWQFALQADAVDIDKLFPPVPAPQEPEPEAATPAETPASTDEKTAPAPEADAETAAPAVAQAETKPAPASDEQPATAVAQASGFRWLQDLDLTGKVDIGSLKGRGLEAQQVKAKVLAKDGVLLVDGLSAQLYDGTFTGRLSVDAKSAMTARASLKGVQAEPFSRLVGLSHPITGKTNLDVDLRTQGGTQEERLLQLAGTTKLRIQSGSIRGVDVEGTLSSLGQAVQAALAGRRVDVSMQASADARTAFSSLTLDTVIKQGVADVKQLAVQSSLFQVAQGKPATVDLVNSRIDMRLDVRVTGTLKSPDGGKTINIRGLTIPVMITGPLGQPAYQVQWDRLGGKVAEQALKRGLLDMLGGSSAAGGALQIPEVLGGSGETPSQAEQTLRGLGGALKNILRP</sequence>
<feature type="region of interest" description="Disordered" evidence="1">
    <location>
        <begin position="496"/>
        <end position="557"/>
    </location>
</feature>
<organism evidence="3 4">
    <name type="scientific">Mesopusillimonas faecipullorum</name>
    <dbReference type="NCBI Taxonomy" id="2755040"/>
    <lineage>
        <taxon>Bacteria</taxon>
        <taxon>Pseudomonadati</taxon>
        <taxon>Pseudomonadota</taxon>
        <taxon>Betaproteobacteria</taxon>
        <taxon>Burkholderiales</taxon>
        <taxon>Alcaligenaceae</taxon>
        <taxon>Mesopusillimonas</taxon>
    </lineage>
</organism>
<keyword evidence="4" id="KW-1185">Reference proteome</keyword>
<comment type="caution">
    <text evidence="3">The sequence shown here is derived from an EMBL/GenBank/DDBJ whole genome shotgun (WGS) entry which is preliminary data.</text>
</comment>
<reference evidence="3 4" key="1">
    <citation type="submission" date="2020-07" db="EMBL/GenBank/DDBJ databases">
        <title>Pusillimonas sp. nov., isolated from poultry manure in Taiwan.</title>
        <authorList>
            <person name="Lin S.-Y."/>
            <person name="Tang Y.-S."/>
            <person name="Young C.-C."/>
        </authorList>
    </citation>
    <scope>NUCLEOTIDE SEQUENCE [LARGE SCALE GENOMIC DNA]</scope>
    <source>
        <strain evidence="3 4">CC-YST705</strain>
    </source>
</reference>